<organism evidence="1 2">
    <name type="scientific">Pristionchus pacificus</name>
    <name type="common">Parasitic nematode worm</name>
    <dbReference type="NCBI Taxonomy" id="54126"/>
    <lineage>
        <taxon>Eukaryota</taxon>
        <taxon>Metazoa</taxon>
        <taxon>Ecdysozoa</taxon>
        <taxon>Nematoda</taxon>
        <taxon>Chromadorea</taxon>
        <taxon>Rhabditida</taxon>
        <taxon>Rhabditina</taxon>
        <taxon>Diplogasteromorpha</taxon>
        <taxon>Diplogasteroidea</taxon>
        <taxon>Neodiplogasteridae</taxon>
        <taxon>Pristionchus</taxon>
    </lineage>
</organism>
<dbReference type="PROSITE" id="PS50089">
    <property type="entry name" value="ZF_RING_2"/>
    <property type="match status" value="1"/>
</dbReference>
<dbReference type="PROSITE" id="PS00518">
    <property type="entry name" value="ZF_RING_1"/>
    <property type="match status" value="1"/>
</dbReference>
<proteinExistence type="predicted"/>
<name>A0A2A6BAJ3_PRIPA</name>
<sequence>MPESIIYRIALLWEDRAVNEVEAGEDPDVLRVQALAETVRLADMQMREMIMAMNRDIEQRERLAEFLVEQDREGEGDAVEREGVEEEGVVVVDNEEEGEGVTEEMVKEAQRMRRDDESNLSTRYTRLCPVCRSENPCKRAVFIKCGHIMADEDRVVNEVEAEEDPDVLRVLDRRMRMQQFLQEDEHRYQLREMEMLVGGAEEQLDDQPELERLREAFHRVRQGLEDEGDFVEIEGVDEEELVRVEEERGGVTNEMTREAETMRREDESNLSTRYTRLCPVCRSENPCKRAVFIKCGHIVCYPCAVEIARSASTGGKCVFCRQKSDFVKLFEEEYCSEEQNEENRSIRRRVVDWGKTIHPVVVFTLISHPFPWAIAKDVTCIGLAVILHRRAPKTARFFIGAHLIALASRYLLPEKLSITLTVEYTTRK</sequence>
<dbReference type="Gene3D" id="3.30.40.10">
    <property type="entry name" value="Zinc/RING finger domain, C3HC4 (zinc finger)"/>
    <property type="match status" value="1"/>
</dbReference>
<dbReference type="PANTHER" id="PTHR16450">
    <property type="entry name" value="RING FINGER PROTEIN 186"/>
    <property type="match status" value="1"/>
</dbReference>
<keyword evidence="2" id="KW-1185">Reference proteome</keyword>
<dbReference type="Proteomes" id="UP000005239">
    <property type="component" value="Unassembled WGS sequence"/>
</dbReference>
<gene>
    <name evidence="1" type="primary">WBGene00272203</name>
</gene>
<dbReference type="EnsemblMetazoa" id="PPA33834.1">
    <property type="protein sequence ID" value="PPA33834.1"/>
    <property type="gene ID" value="WBGene00272203"/>
</dbReference>
<accession>A0A8R1UJJ7</accession>
<dbReference type="SUPFAM" id="SSF57850">
    <property type="entry name" value="RING/U-box"/>
    <property type="match status" value="1"/>
</dbReference>
<accession>A0A2A6BAJ3</accession>
<dbReference type="PANTHER" id="PTHR16450:SF1">
    <property type="entry name" value="PROTEIN CBG12045"/>
    <property type="match status" value="1"/>
</dbReference>
<reference evidence="2" key="1">
    <citation type="journal article" date="2008" name="Nat. Genet.">
        <title>The Pristionchus pacificus genome provides a unique perspective on nematode lifestyle and parasitism.</title>
        <authorList>
            <person name="Dieterich C."/>
            <person name="Clifton S.W."/>
            <person name="Schuster L.N."/>
            <person name="Chinwalla A."/>
            <person name="Delehaunty K."/>
            <person name="Dinkelacker I."/>
            <person name="Fulton L."/>
            <person name="Fulton R."/>
            <person name="Godfrey J."/>
            <person name="Minx P."/>
            <person name="Mitreva M."/>
            <person name="Roeseler W."/>
            <person name="Tian H."/>
            <person name="Witte H."/>
            <person name="Yang S.P."/>
            <person name="Wilson R.K."/>
            <person name="Sommer R.J."/>
        </authorList>
    </citation>
    <scope>NUCLEOTIDE SEQUENCE [LARGE SCALE GENOMIC DNA]</scope>
    <source>
        <strain evidence="2">PS312</strain>
    </source>
</reference>
<dbReference type="SMART" id="SM00184">
    <property type="entry name" value="RING"/>
    <property type="match status" value="1"/>
</dbReference>
<dbReference type="InterPro" id="IPR013083">
    <property type="entry name" value="Znf_RING/FYVE/PHD"/>
</dbReference>
<dbReference type="AlphaFoldDB" id="A0A2A6BAJ3"/>
<reference evidence="1" key="2">
    <citation type="submission" date="2022-06" db="UniProtKB">
        <authorList>
            <consortium name="EnsemblMetazoa"/>
        </authorList>
    </citation>
    <scope>IDENTIFICATION</scope>
    <source>
        <strain evidence="1">PS312</strain>
    </source>
</reference>
<evidence type="ECO:0000313" key="1">
    <source>
        <dbReference type="EnsemblMetazoa" id="PPA33834.1"/>
    </source>
</evidence>
<protein>
    <submittedName>
        <fullName evidence="1">RING-type domain-containing protein</fullName>
    </submittedName>
</protein>
<evidence type="ECO:0000313" key="2">
    <source>
        <dbReference type="Proteomes" id="UP000005239"/>
    </source>
</evidence>
<dbReference type="Pfam" id="PF13920">
    <property type="entry name" value="zf-C3HC4_3"/>
    <property type="match status" value="1"/>
</dbReference>
<dbReference type="InterPro" id="IPR017907">
    <property type="entry name" value="Znf_RING_CS"/>
</dbReference>
<dbReference type="InterPro" id="IPR001841">
    <property type="entry name" value="Znf_RING"/>
</dbReference>